<protein>
    <recommendedName>
        <fullName evidence="5">Allergen</fullName>
    </recommendedName>
</protein>
<organism evidence="3 4">
    <name type="scientific">Aspergillus lucknowensis</name>
    <dbReference type="NCBI Taxonomy" id="176173"/>
    <lineage>
        <taxon>Eukaryota</taxon>
        <taxon>Fungi</taxon>
        <taxon>Dikarya</taxon>
        <taxon>Ascomycota</taxon>
        <taxon>Pezizomycotina</taxon>
        <taxon>Eurotiomycetes</taxon>
        <taxon>Eurotiomycetidae</taxon>
        <taxon>Eurotiales</taxon>
        <taxon>Aspergillaceae</taxon>
        <taxon>Aspergillus</taxon>
        <taxon>Aspergillus subgen. Nidulantes</taxon>
    </lineage>
</organism>
<dbReference type="GeneID" id="98141539"/>
<evidence type="ECO:0008006" key="5">
    <source>
        <dbReference type="Google" id="ProtNLM"/>
    </source>
</evidence>
<feature type="signal peptide" evidence="2">
    <location>
        <begin position="1"/>
        <end position="19"/>
    </location>
</feature>
<sequence length="249" mass="25719">MQFTKSILLLAALTSTALARPEGYERRQATATSATSSSSGSFSTAGFGARTANSGSGITYQGNVGNPYGSNIIEIQEGEAANYKYVAKVSGQNTDPWTVTFFNKYGPDGLMNGWFGFSAVTFTLNPGETKYVAMDEDTNGGFAAAPGSTIPLDMSGGYASTWGEFDMGSSGNGGWSGFDVSAIVPQNAGLEVQGMKICEEISGICSSITPGAALVDNAYTTAQTSVGGIGGNISEDRAIVLDVTIDYQG</sequence>
<reference evidence="3 4" key="1">
    <citation type="submission" date="2024-07" db="EMBL/GenBank/DDBJ databases">
        <title>Section-level genome sequencing and comparative genomics of Aspergillus sections Usti and Cavernicolus.</title>
        <authorList>
            <consortium name="Lawrence Berkeley National Laboratory"/>
            <person name="Nybo J.L."/>
            <person name="Vesth T.C."/>
            <person name="Theobald S."/>
            <person name="Frisvad J.C."/>
            <person name="Larsen T.O."/>
            <person name="Kjaerboelling I."/>
            <person name="Rothschild-Mancinelli K."/>
            <person name="Lyhne E.K."/>
            <person name="Kogle M.E."/>
            <person name="Barry K."/>
            <person name="Clum A."/>
            <person name="Na H."/>
            <person name="Ledsgaard L."/>
            <person name="Lin J."/>
            <person name="Lipzen A."/>
            <person name="Kuo A."/>
            <person name="Riley R."/>
            <person name="Mondo S."/>
            <person name="Labutti K."/>
            <person name="Haridas S."/>
            <person name="Pangalinan J."/>
            <person name="Salamov A.A."/>
            <person name="Simmons B.A."/>
            <person name="Magnuson J.K."/>
            <person name="Chen J."/>
            <person name="Drula E."/>
            <person name="Henrissat B."/>
            <person name="Wiebenga A."/>
            <person name="Lubbers R.J."/>
            <person name="Gomes A.C."/>
            <person name="Macurrencykelacurrency M.R."/>
            <person name="Stajich J."/>
            <person name="Grigoriev I.V."/>
            <person name="Mortensen U.H."/>
            <person name="De Vries R.P."/>
            <person name="Baker S.E."/>
            <person name="Andersen M.R."/>
        </authorList>
    </citation>
    <scope>NUCLEOTIDE SEQUENCE [LARGE SCALE GENOMIC DNA]</scope>
    <source>
        <strain evidence="3 4">CBS 449.75</strain>
    </source>
</reference>
<feature type="chain" id="PRO_5047483681" description="Allergen" evidence="2">
    <location>
        <begin position="20"/>
        <end position="249"/>
    </location>
</feature>
<feature type="region of interest" description="Disordered" evidence="1">
    <location>
        <begin position="24"/>
        <end position="44"/>
    </location>
</feature>
<name>A0ABR4LF29_9EURO</name>
<evidence type="ECO:0000313" key="3">
    <source>
        <dbReference type="EMBL" id="KAL2863135.1"/>
    </source>
</evidence>
<feature type="compositionally biased region" description="Low complexity" evidence="1">
    <location>
        <begin position="29"/>
        <end position="44"/>
    </location>
</feature>
<dbReference type="PANTHER" id="PTHR42039:SF1">
    <property type="entry name" value="PUTATIVE (AFU_ORTHOLOGUE AFUA_3G02940)-RELATED"/>
    <property type="match status" value="1"/>
</dbReference>
<dbReference type="PANTHER" id="PTHR42039">
    <property type="entry name" value="PUTATIVE (AFU_ORTHOLOGUE AFUA_3G02940)-RELATED"/>
    <property type="match status" value="1"/>
</dbReference>
<keyword evidence="4" id="KW-1185">Reference proteome</keyword>
<evidence type="ECO:0000256" key="2">
    <source>
        <dbReference type="SAM" id="SignalP"/>
    </source>
</evidence>
<dbReference type="Proteomes" id="UP001610432">
    <property type="component" value="Unassembled WGS sequence"/>
</dbReference>
<proteinExistence type="predicted"/>
<comment type="caution">
    <text evidence="3">The sequence shown here is derived from an EMBL/GenBank/DDBJ whole genome shotgun (WGS) entry which is preliminary data.</text>
</comment>
<evidence type="ECO:0000256" key="1">
    <source>
        <dbReference type="SAM" id="MobiDB-lite"/>
    </source>
</evidence>
<evidence type="ECO:0000313" key="4">
    <source>
        <dbReference type="Proteomes" id="UP001610432"/>
    </source>
</evidence>
<dbReference type="EMBL" id="JBFXLQ010000056">
    <property type="protein sequence ID" value="KAL2863135.1"/>
    <property type="molecule type" value="Genomic_DNA"/>
</dbReference>
<gene>
    <name evidence="3" type="ORF">BJX67DRAFT_267583</name>
</gene>
<dbReference type="RefSeq" id="XP_070882114.1">
    <property type="nucleotide sequence ID" value="XM_071026467.1"/>
</dbReference>
<dbReference type="Pfam" id="PF25312">
    <property type="entry name" value="Allergen_Asp_f_4"/>
    <property type="match status" value="1"/>
</dbReference>
<keyword evidence="2" id="KW-0732">Signal</keyword>
<accession>A0ABR4LF29</accession>
<dbReference type="InterPro" id="IPR038903">
    <property type="entry name" value="Allergen_Asp_f_4"/>
</dbReference>